<name>A0A645EPG0_9ZZZZ</name>
<evidence type="ECO:0000313" key="1">
    <source>
        <dbReference type="EMBL" id="MPN03039.1"/>
    </source>
</evidence>
<dbReference type="EMBL" id="VSSQ01048987">
    <property type="protein sequence ID" value="MPN03039.1"/>
    <property type="molecule type" value="Genomic_DNA"/>
</dbReference>
<reference evidence="1" key="1">
    <citation type="submission" date="2019-08" db="EMBL/GenBank/DDBJ databases">
        <authorList>
            <person name="Kucharzyk K."/>
            <person name="Murdoch R.W."/>
            <person name="Higgins S."/>
            <person name="Loffler F."/>
        </authorList>
    </citation>
    <scope>NUCLEOTIDE SEQUENCE</scope>
</reference>
<proteinExistence type="predicted"/>
<organism evidence="1">
    <name type="scientific">bioreactor metagenome</name>
    <dbReference type="NCBI Taxonomy" id="1076179"/>
    <lineage>
        <taxon>unclassified sequences</taxon>
        <taxon>metagenomes</taxon>
        <taxon>ecological metagenomes</taxon>
    </lineage>
</organism>
<dbReference type="AlphaFoldDB" id="A0A645EPG0"/>
<gene>
    <name evidence="1" type="ORF">SDC9_150262</name>
</gene>
<accession>A0A645EPG0</accession>
<comment type="caution">
    <text evidence="1">The sequence shown here is derived from an EMBL/GenBank/DDBJ whole genome shotgun (WGS) entry which is preliminary data.</text>
</comment>
<sequence length="78" mass="8640">MISCIVIQLTQLYTTLAGQRTFREVIDQSLQYCDGLVLPIEHGECTAFLVKGIVKILRVGIATHHVIQCGNLTLVVML</sequence>
<protein>
    <submittedName>
        <fullName evidence="1">Uncharacterized protein</fullName>
    </submittedName>
</protein>